<gene>
    <name evidence="2" type="ORF">MAPG_07239</name>
</gene>
<reference evidence="2" key="3">
    <citation type="submission" date="2011-03" db="EMBL/GenBank/DDBJ databases">
        <title>Annotation of Magnaporthe poae ATCC 64411.</title>
        <authorList>
            <person name="Ma L.-J."/>
            <person name="Dead R."/>
            <person name="Young S.K."/>
            <person name="Zeng Q."/>
            <person name="Gargeya S."/>
            <person name="Fitzgerald M."/>
            <person name="Haas B."/>
            <person name="Abouelleil A."/>
            <person name="Alvarado L."/>
            <person name="Arachchi H.M."/>
            <person name="Berlin A."/>
            <person name="Brown A."/>
            <person name="Chapman S.B."/>
            <person name="Chen Z."/>
            <person name="Dunbar C."/>
            <person name="Freedman E."/>
            <person name="Gearin G."/>
            <person name="Gellesch M."/>
            <person name="Goldberg J."/>
            <person name="Griggs A."/>
            <person name="Gujja S."/>
            <person name="Heiman D."/>
            <person name="Howarth C."/>
            <person name="Larson L."/>
            <person name="Lui A."/>
            <person name="MacDonald P.J.P."/>
            <person name="Mehta T."/>
            <person name="Montmayeur A."/>
            <person name="Murphy C."/>
            <person name="Neiman D."/>
            <person name="Pearson M."/>
            <person name="Priest M."/>
            <person name="Roberts A."/>
            <person name="Saif S."/>
            <person name="Shea T."/>
            <person name="Shenoy N."/>
            <person name="Sisk P."/>
            <person name="Stolte C."/>
            <person name="Sykes S."/>
            <person name="Yandava C."/>
            <person name="Wortman J."/>
            <person name="Nusbaum C."/>
            <person name="Birren B."/>
        </authorList>
    </citation>
    <scope>NUCLEOTIDE SEQUENCE</scope>
    <source>
        <strain evidence="2">ATCC 64411</strain>
    </source>
</reference>
<organism evidence="3 4">
    <name type="scientific">Magnaporthiopsis poae (strain ATCC 64411 / 73-15)</name>
    <name type="common">Kentucky bluegrass fungus</name>
    <name type="synonym">Magnaporthe poae</name>
    <dbReference type="NCBI Taxonomy" id="644358"/>
    <lineage>
        <taxon>Eukaryota</taxon>
        <taxon>Fungi</taxon>
        <taxon>Dikarya</taxon>
        <taxon>Ascomycota</taxon>
        <taxon>Pezizomycotina</taxon>
        <taxon>Sordariomycetes</taxon>
        <taxon>Sordariomycetidae</taxon>
        <taxon>Magnaporthales</taxon>
        <taxon>Magnaporthaceae</taxon>
        <taxon>Magnaporthiopsis</taxon>
    </lineage>
</organism>
<accession>A0A0C4E451</accession>
<protein>
    <recommendedName>
        <fullName evidence="1">2EXR domain-containing protein</fullName>
    </recommendedName>
</protein>
<reference evidence="4" key="1">
    <citation type="submission" date="2010-05" db="EMBL/GenBank/DDBJ databases">
        <title>The genome sequence of Magnaporthe poae strain ATCC 64411.</title>
        <authorList>
            <person name="Ma L.-J."/>
            <person name="Dead R."/>
            <person name="Young S."/>
            <person name="Zeng Q."/>
            <person name="Koehrsen M."/>
            <person name="Alvarado L."/>
            <person name="Berlin A."/>
            <person name="Chapman S.B."/>
            <person name="Chen Z."/>
            <person name="Freedman E."/>
            <person name="Gellesch M."/>
            <person name="Goldberg J."/>
            <person name="Griggs A."/>
            <person name="Gujja S."/>
            <person name="Heilman E.R."/>
            <person name="Heiman D."/>
            <person name="Hepburn T."/>
            <person name="Howarth C."/>
            <person name="Jen D."/>
            <person name="Larson L."/>
            <person name="Mehta T."/>
            <person name="Neiman D."/>
            <person name="Pearson M."/>
            <person name="Roberts A."/>
            <person name="Saif S."/>
            <person name="Shea T."/>
            <person name="Shenoy N."/>
            <person name="Sisk P."/>
            <person name="Stolte C."/>
            <person name="Sykes S."/>
            <person name="Walk T."/>
            <person name="White J."/>
            <person name="Yandava C."/>
            <person name="Haas B."/>
            <person name="Nusbaum C."/>
            <person name="Birren B."/>
        </authorList>
    </citation>
    <scope>NUCLEOTIDE SEQUENCE [LARGE SCALE GENOMIC DNA]</scope>
    <source>
        <strain evidence="4">ATCC 64411 / 73-15</strain>
    </source>
</reference>
<keyword evidence="4" id="KW-1185">Reference proteome</keyword>
<dbReference type="Proteomes" id="UP000011715">
    <property type="component" value="Unassembled WGS sequence"/>
</dbReference>
<dbReference type="Pfam" id="PF20150">
    <property type="entry name" value="2EXR"/>
    <property type="match status" value="1"/>
</dbReference>
<evidence type="ECO:0000313" key="4">
    <source>
        <dbReference type="Proteomes" id="UP000011715"/>
    </source>
</evidence>
<evidence type="ECO:0000313" key="2">
    <source>
        <dbReference type="EMBL" id="KLU88252.1"/>
    </source>
</evidence>
<dbReference type="STRING" id="644358.A0A0C4E451"/>
<dbReference type="AlphaFoldDB" id="A0A0C4E451"/>
<dbReference type="InterPro" id="IPR045518">
    <property type="entry name" value="2EXR"/>
</dbReference>
<reference evidence="2" key="2">
    <citation type="submission" date="2010-05" db="EMBL/GenBank/DDBJ databases">
        <title>The Genome Sequence of Magnaporthe poae strain ATCC 64411.</title>
        <authorList>
            <consortium name="The Broad Institute Genome Sequencing Platform"/>
            <consortium name="Broad Institute Genome Sequencing Center for Infectious Disease"/>
            <person name="Ma L.-J."/>
            <person name="Dead R."/>
            <person name="Young S."/>
            <person name="Zeng Q."/>
            <person name="Koehrsen M."/>
            <person name="Alvarado L."/>
            <person name="Berlin A."/>
            <person name="Chapman S.B."/>
            <person name="Chen Z."/>
            <person name="Freedman E."/>
            <person name="Gellesch M."/>
            <person name="Goldberg J."/>
            <person name="Griggs A."/>
            <person name="Gujja S."/>
            <person name="Heilman E.R."/>
            <person name="Heiman D."/>
            <person name="Hepburn T."/>
            <person name="Howarth C."/>
            <person name="Jen D."/>
            <person name="Larson L."/>
            <person name="Mehta T."/>
            <person name="Neiman D."/>
            <person name="Pearson M."/>
            <person name="Roberts A."/>
            <person name="Saif S."/>
            <person name="Shea T."/>
            <person name="Shenoy N."/>
            <person name="Sisk P."/>
            <person name="Stolte C."/>
            <person name="Sykes S."/>
            <person name="Walk T."/>
            <person name="White J."/>
            <person name="Yandava C."/>
            <person name="Haas B."/>
            <person name="Nusbaum C."/>
            <person name="Birren B."/>
        </authorList>
    </citation>
    <scope>NUCLEOTIDE SEQUENCE</scope>
    <source>
        <strain evidence="2">ATCC 64411</strain>
    </source>
</reference>
<name>A0A0C4E451_MAGP6</name>
<dbReference type="EnsemblFungi" id="MAPG_07239T0">
    <property type="protein sequence ID" value="MAPG_07239T0"/>
    <property type="gene ID" value="MAPG_07239"/>
</dbReference>
<dbReference type="VEuPathDB" id="FungiDB:MAPG_07239"/>
<evidence type="ECO:0000313" key="3">
    <source>
        <dbReference type="EnsemblFungi" id="MAPG_07239T0"/>
    </source>
</evidence>
<reference evidence="3" key="5">
    <citation type="submission" date="2015-06" db="UniProtKB">
        <authorList>
            <consortium name="EnsemblFungi"/>
        </authorList>
    </citation>
    <scope>IDENTIFICATION</scope>
    <source>
        <strain evidence="3">ATCC 64411</strain>
    </source>
</reference>
<sequence>MEATDPSPVFHRFPDLPLELREHIWNDALTERLVTTLFPYQEGHWVRSAWVPGDEEYNDFYNDIAKLAVKHTPDIPVVTPLPEVSHEARRVAVTWAKRRGYSITQGQAGNRNRPTSLTVMRPFDPAVDAIYYPTEEAVAACSGEPWEIMRDLDGSGNGWAFDSPVTAVALPQAILEDKDTPCYFNLALAHQRWRVLYVVLDPQPDDLTIGTWELRHHPAYGPGDLVWDHEAGAFAHGERRNENEAADGDVSAVVELVSLGLAEVGDQLGHGFQVRLVQAVRPE</sequence>
<proteinExistence type="predicted"/>
<evidence type="ECO:0000259" key="1">
    <source>
        <dbReference type="Pfam" id="PF20150"/>
    </source>
</evidence>
<dbReference type="OrthoDB" id="3546385at2759"/>
<dbReference type="EMBL" id="ADBL01001750">
    <property type="status" value="NOT_ANNOTATED_CDS"/>
    <property type="molecule type" value="Genomic_DNA"/>
</dbReference>
<reference evidence="3" key="4">
    <citation type="journal article" date="2015" name="G3 (Bethesda)">
        <title>Genome sequences of three phytopathogenic species of the Magnaporthaceae family of fungi.</title>
        <authorList>
            <person name="Okagaki L.H."/>
            <person name="Nunes C.C."/>
            <person name="Sailsbery J."/>
            <person name="Clay B."/>
            <person name="Brown D."/>
            <person name="John T."/>
            <person name="Oh Y."/>
            <person name="Young N."/>
            <person name="Fitzgerald M."/>
            <person name="Haas B.J."/>
            <person name="Zeng Q."/>
            <person name="Young S."/>
            <person name="Adiconis X."/>
            <person name="Fan L."/>
            <person name="Levin J.Z."/>
            <person name="Mitchell T.K."/>
            <person name="Okubara P.A."/>
            <person name="Farman M.L."/>
            <person name="Kohn L.M."/>
            <person name="Birren B."/>
            <person name="Ma L.-J."/>
            <person name="Dean R.A."/>
        </authorList>
    </citation>
    <scope>NUCLEOTIDE SEQUENCE</scope>
    <source>
        <strain evidence="3">ATCC 64411 / 73-15</strain>
    </source>
</reference>
<dbReference type="EMBL" id="GL876971">
    <property type="protein sequence ID" value="KLU88252.1"/>
    <property type="molecule type" value="Genomic_DNA"/>
</dbReference>
<dbReference type="eggNOG" id="ENOG502SRJD">
    <property type="taxonomic scope" value="Eukaryota"/>
</dbReference>
<dbReference type="OMA" id="WHESNIN"/>
<feature type="domain" description="2EXR" evidence="1">
    <location>
        <begin position="10"/>
        <end position="128"/>
    </location>
</feature>